<dbReference type="STRING" id="1817883.A3G31_01225"/>
<feature type="domain" description="ABC transmembrane type-2" evidence="10">
    <location>
        <begin position="36"/>
        <end position="255"/>
    </location>
</feature>
<keyword evidence="8 9" id="KW-0472">Membrane</keyword>
<dbReference type="InterPro" id="IPR013525">
    <property type="entry name" value="ABC2_TM"/>
</dbReference>
<feature type="transmembrane region" description="Helical" evidence="9">
    <location>
        <begin position="109"/>
        <end position="136"/>
    </location>
</feature>
<comment type="subcellular location">
    <subcellularLocation>
        <location evidence="1">Cell inner membrane</location>
        <topology evidence="1">Multi-pass membrane protein</topology>
    </subcellularLocation>
    <subcellularLocation>
        <location evidence="9">Cell membrane</location>
        <topology evidence="9">Multi-pass membrane protein</topology>
    </subcellularLocation>
</comment>
<evidence type="ECO:0000256" key="4">
    <source>
        <dbReference type="ARBA" id="ARBA00022475"/>
    </source>
</evidence>
<keyword evidence="3 9" id="KW-0813">Transport</keyword>
<organism evidence="11 12">
    <name type="scientific">Candidatus Schekmanbacteria bacterium RIFCSPLOWO2_12_FULL_38_15</name>
    <dbReference type="NCBI Taxonomy" id="1817883"/>
    <lineage>
        <taxon>Bacteria</taxon>
        <taxon>Candidatus Schekmaniibacteriota</taxon>
    </lineage>
</organism>
<dbReference type="PANTHER" id="PTHR30413">
    <property type="entry name" value="INNER MEMBRANE TRANSPORT PERMEASE"/>
    <property type="match status" value="1"/>
</dbReference>
<keyword evidence="7 9" id="KW-1133">Transmembrane helix</keyword>
<dbReference type="InterPro" id="IPR047817">
    <property type="entry name" value="ABC2_TM_bact-type"/>
</dbReference>
<evidence type="ECO:0000313" key="12">
    <source>
        <dbReference type="Proteomes" id="UP000178082"/>
    </source>
</evidence>
<reference evidence="11 12" key="1">
    <citation type="journal article" date="2016" name="Nat. Commun.">
        <title>Thousands of microbial genomes shed light on interconnected biogeochemical processes in an aquifer system.</title>
        <authorList>
            <person name="Anantharaman K."/>
            <person name="Brown C.T."/>
            <person name="Hug L.A."/>
            <person name="Sharon I."/>
            <person name="Castelle C.J."/>
            <person name="Probst A.J."/>
            <person name="Thomas B.C."/>
            <person name="Singh A."/>
            <person name="Wilkins M.J."/>
            <person name="Karaoz U."/>
            <person name="Brodie E.L."/>
            <person name="Williams K.H."/>
            <person name="Hubbard S.S."/>
            <person name="Banfield J.F."/>
        </authorList>
    </citation>
    <scope>NUCLEOTIDE SEQUENCE [LARGE SCALE GENOMIC DNA]</scope>
</reference>
<evidence type="ECO:0000256" key="2">
    <source>
        <dbReference type="ARBA" id="ARBA00007783"/>
    </source>
</evidence>
<dbReference type="Pfam" id="PF01061">
    <property type="entry name" value="ABC2_membrane"/>
    <property type="match status" value="1"/>
</dbReference>
<evidence type="ECO:0000256" key="5">
    <source>
        <dbReference type="ARBA" id="ARBA00022519"/>
    </source>
</evidence>
<feature type="transmembrane region" description="Helical" evidence="9">
    <location>
        <begin position="142"/>
        <end position="165"/>
    </location>
</feature>
<sequence>MTINNPIKTVSKFHYIELVYNLAKKDLKVRYKTAALGFLWAILNPLLMMIVLTVIFSIFFRIKTDQPYSVFVLTGLIPWAFFNLSLSSCTNSIVDNSNLIKKVYFPREIIPISIVTANLINFFFSIIILFLFLLFFKIRLTYMVLFLPVTIALQVLFTIGISLLTSSLNVYYRDIRYIVEAALLMWFYATPVFYPVTMVPERLKTYYFLNPMAGIITSYRRVLLEGLPPDFYMFLETSFTTLAVCLIGYVIFKRIEPVFADLV</sequence>
<feature type="transmembrane region" description="Helical" evidence="9">
    <location>
        <begin position="177"/>
        <end position="196"/>
    </location>
</feature>
<dbReference type="GO" id="GO:0043190">
    <property type="term" value="C:ATP-binding cassette (ABC) transporter complex"/>
    <property type="evidence" value="ECO:0007669"/>
    <property type="project" value="InterPro"/>
</dbReference>
<accession>A0A1F7SQE2</accession>
<protein>
    <recommendedName>
        <fullName evidence="9">Transport permease protein</fullName>
    </recommendedName>
</protein>
<evidence type="ECO:0000259" key="10">
    <source>
        <dbReference type="PROSITE" id="PS51012"/>
    </source>
</evidence>
<dbReference type="PANTHER" id="PTHR30413:SF8">
    <property type="entry name" value="TRANSPORT PERMEASE PROTEIN"/>
    <property type="match status" value="1"/>
</dbReference>
<dbReference type="InterPro" id="IPR000412">
    <property type="entry name" value="ABC_2_transport"/>
</dbReference>
<keyword evidence="5" id="KW-0997">Cell inner membrane</keyword>
<name>A0A1F7SQE2_9BACT</name>
<dbReference type="PROSITE" id="PS51012">
    <property type="entry name" value="ABC_TM2"/>
    <property type="match status" value="1"/>
</dbReference>
<dbReference type="EMBL" id="MGDI01000001">
    <property type="protein sequence ID" value="OGL55417.1"/>
    <property type="molecule type" value="Genomic_DNA"/>
</dbReference>
<dbReference type="GO" id="GO:0140359">
    <property type="term" value="F:ABC-type transporter activity"/>
    <property type="evidence" value="ECO:0007669"/>
    <property type="project" value="InterPro"/>
</dbReference>
<evidence type="ECO:0000256" key="7">
    <source>
        <dbReference type="ARBA" id="ARBA00022989"/>
    </source>
</evidence>
<gene>
    <name evidence="11" type="ORF">A3G31_01225</name>
</gene>
<dbReference type="Proteomes" id="UP000178082">
    <property type="component" value="Unassembled WGS sequence"/>
</dbReference>
<evidence type="ECO:0000313" key="11">
    <source>
        <dbReference type="EMBL" id="OGL55417.1"/>
    </source>
</evidence>
<feature type="transmembrane region" description="Helical" evidence="9">
    <location>
        <begin position="231"/>
        <end position="252"/>
    </location>
</feature>
<evidence type="ECO:0000256" key="9">
    <source>
        <dbReference type="RuleBase" id="RU361157"/>
    </source>
</evidence>
<evidence type="ECO:0000256" key="6">
    <source>
        <dbReference type="ARBA" id="ARBA00022692"/>
    </source>
</evidence>
<dbReference type="GO" id="GO:0015920">
    <property type="term" value="P:lipopolysaccharide transport"/>
    <property type="evidence" value="ECO:0007669"/>
    <property type="project" value="TreeGrafter"/>
</dbReference>
<feature type="transmembrane region" description="Helical" evidence="9">
    <location>
        <begin position="68"/>
        <end position="88"/>
    </location>
</feature>
<evidence type="ECO:0000256" key="3">
    <source>
        <dbReference type="ARBA" id="ARBA00022448"/>
    </source>
</evidence>
<dbReference type="PRINTS" id="PR00164">
    <property type="entry name" value="ABC2TRNSPORT"/>
</dbReference>
<proteinExistence type="inferred from homology"/>
<keyword evidence="4 9" id="KW-1003">Cell membrane</keyword>
<evidence type="ECO:0000256" key="1">
    <source>
        <dbReference type="ARBA" id="ARBA00004429"/>
    </source>
</evidence>
<keyword evidence="6 9" id="KW-0812">Transmembrane</keyword>
<evidence type="ECO:0000256" key="8">
    <source>
        <dbReference type="ARBA" id="ARBA00023136"/>
    </source>
</evidence>
<dbReference type="AlphaFoldDB" id="A0A1F7SQE2"/>
<comment type="caution">
    <text evidence="11">The sequence shown here is derived from an EMBL/GenBank/DDBJ whole genome shotgun (WGS) entry which is preliminary data.</text>
</comment>
<comment type="similarity">
    <text evidence="2 9">Belongs to the ABC-2 integral membrane protein family.</text>
</comment>
<feature type="transmembrane region" description="Helical" evidence="9">
    <location>
        <begin position="34"/>
        <end position="62"/>
    </location>
</feature>